<proteinExistence type="predicted"/>
<evidence type="ECO:0000313" key="1">
    <source>
        <dbReference type="EMBL" id="MDM8562815.1"/>
    </source>
</evidence>
<comment type="caution">
    <text evidence="1">The sequence shown here is derived from an EMBL/GenBank/DDBJ whole genome shotgun (WGS) entry which is preliminary data.</text>
</comment>
<keyword evidence="2" id="KW-1185">Reference proteome</keyword>
<reference evidence="1" key="1">
    <citation type="submission" date="2023-06" db="EMBL/GenBank/DDBJ databases">
        <title>Uncultivated large filamentous bacteria from sulfidic sediments reveal new species and different genomic features in energy metabolism and defense.</title>
        <authorList>
            <person name="Fonseca A."/>
        </authorList>
    </citation>
    <scope>NUCLEOTIDE SEQUENCE</scope>
    <source>
        <strain evidence="1">HSG4</strain>
    </source>
</reference>
<protein>
    <recommendedName>
        <fullName evidence="3">Restriction endonuclease type IV Mrr domain-containing protein</fullName>
    </recommendedName>
</protein>
<dbReference type="EMBL" id="JAUCGM010000300">
    <property type="protein sequence ID" value="MDM8562815.1"/>
    <property type="molecule type" value="Genomic_DNA"/>
</dbReference>
<accession>A0ABT7VTB9</accession>
<sequence length="163" mass="19159">MLSASRKQPKNTAKEKGEQFEQLIVSKFNKRYFTLKEWRSDKSINGRYAESSKNPDLEFEFHLKRAKTIFAVECKWRGNYYKGGIEWAKKRQVERYNDFAADRKIPVFVIIGVGGTPNNPNKIFVVPLKALKFAFVTTNYLNKFQKKDKNRNFFFDAEKGILK</sequence>
<dbReference type="Proteomes" id="UP001171945">
    <property type="component" value="Unassembled WGS sequence"/>
</dbReference>
<evidence type="ECO:0008006" key="3">
    <source>
        <dbReference type="Google" id="ProtNLM"/>
    </source>
</evidence>
<gene>
    <name evidence="1" type="ORF">QUF54_05615</name>
</gene>
<organism evidence="1 2">
    <name type="scientific">Candidatus Marithioploca araucensis</name>
    <dbReference type="NCBI Taxonomy" id="70273"/>
    <lineage>
        <taxon>Bacteria</taxon>
        <taxon>Pseudomonadati</taxon>
        <taxon>Pseudomonadota</taxon>
        <taxon>Gammaproteobacteria</taxon>
        <taxon>Thiotrichales</taxon>
        <taxon>Thiotrichaceae</taxon>
        <taxon>Candidatus Marithioploca</taxon>
    </lineage>
</organism>
<name>A0ABT7VTB9_9GAMM</name>
<evidence type="ECO:0000313" key="2">
    <source>
        <dbReference type="Proteomes" id="UP001171945"/>
    </source>
</evidence>